<evidence type="ECO:0000256" key="6">
    <source>
        <dbReference type="ARBA" id="ARBA00023034"/>
    </source>
</evidence>
<comment type="similarity">
    <text evidence="3">Belongs to the VPS52 family.</text>
</comment>
<dbReference type="GO" id="GO:0032456">
    <property type="term" value="P:endocytic recycling"/>
    <property type="evidence" value="ECO:0007669"/>
    <property type="project" value="TreeGrafter"/>
</dbReference>
<dbReference type="Pfam" id="PF04129">
    <property type="entry name" value="Vps52_CC"/>
    <property type="match status" value="1"/>
</dbReference>
<dbReference type="PANTHER" id="PTHR14190:SF7">
    <property type="entry name" value="VACUOLAR PROTEIN SORTING-ASSOCIATED PROTEIN 52 HOMOLOG"/>
    <property type="match status" value="1"/>
</dbReference>
<dbReference type="InterPro" id="IPR048319">
    <property type="entry name" value="Vps52_CC"/>
</dbReference>
<feature type="domain" description="Vps52 C-terminal" evidence="11">
    <location>
        <begin position="1090"/>
        <end position="1266"/>
    </location>
</feature>
<evidence type="ECO:0000256" key="4">
    <source>
        <dbReference type="ARBA" id="ARBA00022448"/>
    </source>
</evidence>
<feature type="domain" description="Vps52 coiled-coil" evidence="10">
    <location>
        <begin position="767"/>
        <end position="918"/>
    </location>
</feature>
<keyword evidence="6" id="KW-0333">Golgi apparatus</keyword>
<evidence type="ECO:0000313" key="13">
    <source>
        <dbReference type="Proteomes" id="UP000284706"/>
    </source>
</evidence>
<sequence length="1636" mass="183954">MTSELEDALNPYASQGRHRIQATNYSPPAHSITYHPVVSPPQQYVPHVSELQMAIAEPLPVQQPQPPPPPPPQPPARNPALIIAELCRRVAATQTAQKAEQERRLAWEQEQEAKFSQQQAEMEKTMTEMLNEIKTLRATVVNMSTQPTPVMTGLPTPPQYNMSPALAQQIASSTLPSTPVSPISRASPAMHPMFVQGSSNNPFPSTNQNANDYHSHPSPIQTQSPQFLNANQDPGYHRPHMSPIQTQSPQLPFESEREPSSPSLSVEPVAPVPRMTPEPSSRFTSPAPSMPAASSSKRTEKRKKKRRKSYSSEDEESSASSSSSMSSPPRKKRTSHHDKKCYTIHHAMRLHILKLMELETDKELPDSHVEGTQLGPADPIRFVWDKTTKQSVHNARMKTRILEDIKENRRLYKSVSTKDFAKKVLDAAFEQVFVTFRQKYKTQRDSTAAQRIKQREDGKARKARHLSRRKIVRFPSRISGVPGVLTTLLTAWAQKLNNRAEARNNLPAFEHVTFDGALQLDCMSSEESDNETDPQSSQPVVCLKTRGFAWRSSRLLQFYYILDEKERMDAASRPQRGQGKKERRIGANKEEFILPPQGISTWMISRRWLRESLLSHPELAGVLENLTVDPPGFDWAQFHDLGEETPDEEPPQQYLEQTLVFNTPYNLVSVPPAPQHHYDAGTRGNWSVRVLPVCLYIKPTDLLQNNRRRSLTFVRARTNLLFINVITIQDRTKAKDYIELHDQVQARSLSRGSRVSTDRLTLQTSVTLLDNLESFLATFQKDLAAVAGQISELQDRSKDIDSRLKTRKRIEKPLSSLLSEITIPPPLATVILDTSVGDPWLDAIADFERRLNTSKARTRVKAARDLGEVMEGLRIVAATKLRAFFLALFQPIRSSVTTNMQVIQTSVLIKYSPLFGFLQRHAAPVAAELQRAYVGAARLYYETGFRRYARTLGVIKARTVEKFEPLTNIQGDSKINLDRLQHSKIDGPGVTLAYMGDDKNYKENVEALLRSLLLVFMDNATAEYTFISTFFAAQKAQPPPELLAPAPPSAILSPDGGTFTEVQSPVGSEFSALRPMSSTTPGLGGFVSFVAKSKEEQAVIDNLWKQVMDPVMEYVNAFVRSTLDPLPPVIPLLTMIRLAEDVVAEIQRRHCPPGETYVFGLSLQMWPVFQKGMTEHVESLKKLADGTSVSYFSRASTTTTDAKVTSICEQYSVIFNSFVYLTQNENENMIFSNLLRLRQETAKLIIRHTSQAADTLTKAKEQSKFYGILLQGLSKGTHHTAHLKLQQEIAHWAFLEEETKRKIVSAGQRRRVLHFFATRHLLIERVNMASPSPSTPNAVPQPLSIPPPTAEEEDQIILTRITIDERPLRRIVKKFHTYSSLSHTPIVPVLGGPSSSSAVEDAREAFILELASFQLLMKKAAMTCDAEARQVDEYHRERQRLDEEHVTLKSQIEELKVALEHAQMLRRRKMEYDLVAEKVNSLPSREDLESSIQALENDMAAIRSEHEVQTRTILQQKFALDGIVAQLSSVRHFGKEPENMSVPQSLRATPVPDTEMAPPESSATPAANTDDADEEKRVPESMTDTAPSEGMIEETDIEMGEVEEEPKEKNKKKIREDLEEGEATDGSSELSEPPDD</sequence>
<evidence type="ECO:0000313" key="12">
    <source>
        <dbReference type="EMBL" id="PPQ67812.1"/>
    </source>
</evidence>
<evidence type="ECO:0000256" key="7">
    <source>
        <dbReference type="ARBA" id="ARBA00023242"/>
    </source>
</evidence>
<keyword evidence="13" id="KW-1185">Reference proteome</keyword>
<dbReference type="PANTHER" id="PTHR14190">
    <property type="entry name" value="SUPPRESSOR OF ACTIN MUTATIONS 2/VACUOLAR PROTEIN SORTING 52"/>
    <property type="match status" value="1"/>
</dbReference>
<proteinExistence type="inferred from homology"/>
<dbReference type="GO" id="GO:0042147">
    <property type="term" value="P:retrograde transport, endosome to Golgi"/>
    <property type="evidence" value="ECO:0007669"/>
    <property type="project" value="TreeGrafter"/>
</dbReference>
<feature type="coiled-coil region" evidence="8">
    <location>
        <begin position="1424"/>
        <end position="1458"/>
    </location>
</feature>
<feature type="compositionally biased region" description="Basic residues" evidence="9">
    <location>
        <begin position="299"/>
        <end position="309"/>
    </location>
</feature>
<keyword evidence="4" id="KW-0813">Transport</keyword>
<organism evidence="12 13">
    <name type="scientific">Gymnopilus dilepis</name>
    <dbReference type="NCBI Taxonomy" id="231916"/>
    <lineage>
        <taxon>Eukaryota</taxon>
        <taxon>Fungi</taxon>
        <taxon>Dikarya</taxon>
        <taxon>Basidiomycota</taxon>
        <taxon>Agaricomycotina</taxon>
        <taxon>Agaricomycetes</taxon>
        <taxon>Agaricomycetidae</taxon>
        <taxon>Agaricales</taxon>
        <taxon>Agaricineae</taxon>
        <taxon>Hymenogastraceae</taxon>
        <taxon>Gymnopilus</taxon>
    </lineage>
</organism>
<evidence type="ECO:0000256" key="1">
    <source>
        <dbReference type="ARBA" id="ARBA00004123"/>
    </source>
</evidence>
<evidence type="ECO:0000256" key="2">
    <source>
        <dbReference type="ARBA" id="ARBA00004601"/>
    </source>
</evidence>
<evidence type="ECO:0000259" key="10">
    <source>
        <dbReference type="Pfam" id="PF04129"/>
    </source>
</evidence>
<dbReference type="EMBL" id="NHYE01005607">
    <property type="protein sequence ID" value="PPQ67812.1"/>
    <property type="molecule type" value="Genomic_DNA"/>
</dbReference>
<dbReference type="STRING" id="231916.A0A409VNG5"/>
<feature type="compositionally biased region" description="Low complexity" evidence="9">
    <location>
        <begin position="318"/>
        <end position="328"/>
    </location>
</feature>
<dbReference type="InterPro" id="IPR008501">
    <property type="entry name" value="THOC7/Mft1"/>
</dbReference>
<feature type="compositionally biased region" description="Low complexity" evidence="9">
    <location>
        <begin position="285"/>
        <end position="296"/>
    </location>
</feature>
<feature type="compositionally biased region" description="Polar residues" evidence="9">
    <location>
        <begin position="171"/>
        <end position="181"/>
    </location>
</feature>
<evidence type="ECO:0000256" key="3">
    <source>
        <dbReference type="ARBA" id="ARBA00008180"/>
    </source>
</evidence>
<feature type="region of interest" description="Disordered" evidence="9">
    <location>
        <begin position="1535"/>
        <end position="1636"/>
    </location>
</feature>
<comment type="subcellular location">
    <subcellularLocation>
        <location evidence="2">Golgi apparatus</location>
        <location evidence="2">trans-Golgi network</location>
    </subcellularLocation>
    <subcellularLocation>
        <location evidence="1">Nucleus</location>
    </subcellularLocation>
</comment>
<dbReference type="InParanoid" id="A0A409VNG5"/>
<dbReference type="InterPro" id="IPR007258">
    <property type="entry name" value="Vps52"/>
</dbReference>
<gene>
    <name evidence="12" type="ORF">CVT26_007059</name>
</gene>
<dbReference type="InterPro" id="IPR048361">
    <property type="entry name" value="Vps52_C"/>
</dbReference>
<dbReference type="Proteomes" id="UP000284706">
    <property type="component" value="Unassembled WGS sequence"/>
</dbReference>
<feature type="coiled-coil region" evidence="8">
    <location>
        <begin position="1485"/>
        <end position="1512"/>
    </location>
</feature>
<keyword evidence="8" id="KW-0175">Coiled coil</keyword>
<feature type="compositionally biased region" description="Acidic residues" evidence="9">
    <location>
        <begin position="1591"/>
        <end position="1605"/>
    </location>
</feature>
<dbReference type="GO" id="GO:0019905">
    <property type="term" value="F:syntaxin binding"/>
    <property type="evidence" value="ECO:0007669"/>
    <property type="project" value="TreeGrafter"/>
</dbReference>
<name>A0A409VNG5_9AGAR</name>
<evidence type="ECO:0000256" key="5">
    <source>
        <dbReference type="ARBA" id="ARBA00022927"/>
    </source>
</evidence>
<accession>A0A409VNG5</accession>
<feature type="compositionally biased region" description="Low complexity" evidence="9">
    <location>
        <begin position="260"/>
        <end position="269"/>
    </location>
</feature>
<dbReference type="GO" id="GO:0006896">
    <property type="term" value="P:Golgi to vacuole transport"/>
    <property type="evidence" value="ECO:0007669"/>
    <property type="project" value="TreeGrafter"/>
</dbReference>
<dbReference type="GO" id="GO:0005829">
    <property type="term" value="C:cytosol"/>
    <property type="evidence" value="ECO:0007669"/>
    <property type="project" value="GOC"/>
</dbReference>
<comment type="caution">
    <text evidence="12">The sequence shown here is derived from an EMBL/GenBank/DDBJ whole genome shotgun (WGS) entry which is preliminary data.</text>
</comment>
<feature type="compositionally biased region" description="Polar residues" evidence="9">
    <location>
        <begin position="196"/>
        <end position="232"/>
    </location>
</feature>
<dbReference type="GO" id="GO:0006397">
    <property type="term" value="P:mRNA processing"/>
    <property type="evidence" value="ECO:0007669"/>
    <property type="project" value="InterPro"/>
</dbReference>
<reference evidence="12 13" key="1">
    <citation type="journal article" date="2018" name="Evol. Lett.">
        <title>Horizontal gene cluster transfer increased hallucinogenic mushroom diversity.</title>
        <authorList>
            <person name="Reynolds H.T."/>
            <person name="Vijayakumar V."/>
            <person name="Gluck-Thaler E."/>
            <person name="Korotkin H.B."/>
            <person name="Matheny P.B."/>
            <person name="Slot J.C."/>
        </authorList>
    </citation>
    <scope>NUCLEOTIDE SEQUENCE [LARGE SCALE GENOMIC DNA]</scope>
    <source>
        <strain evidence="12 13">SRW20</strain>
    </source>
</reference>
<keyword evidence="7" id="KW-0539">Nucleus</keyword>
<feature type="region of interest" description="Disordered" evidence="9">
    <location>
        <begin position="1"/>
        <end position="41"/>
    </location>
</feature>
<dbReference type="GO" id="GO:0015031">
    <property type="term" value="P:protein transport"/>
    <property type="evidence" value="ECO:0007669"/>
    <property type="project" value="UniProtKB-KW"/>
</dbReference>
<dbReference type="GO" id="GO:0000938">
    <property type="term" value="C:GARP complex"/>
    <property type="evidence" value="ECO:0007669"/>
    <property type="project" value="TreeGrafter"/>
</dbReference>
<feature type="region of interest" description="Disordered" evidence="9">
    <location>
        <begin position="171"/>
        <end position="341"/>
    </location>
</feature>
<dbReference type="GO" id="GO:0000445">
    <property type="term" value="C:THO complex part of transcription export complex"/>
    <property type="evidence" value="ECO:0007669"/>
    <property type="project" value="InterPro"/>
</dbReference>
<keyword evidence="5" id="KW-0653">Protein transport</keyword>
<protein>
    <submittedName>
        <fullName evidence="12">Uncharacterized protein</fullName>
    </submittedName>
</protein>
<dbReference type="Pfam" id="PF05615">
    <property type="entry name" value="THOC7"/>
    <property type="match status" value="1"/>
</dbReference>
<evidence type="ECO:0000256" key="8">
    <source>
        <dbReference type="SAM" id="Coils"/>
    </source>
</evidence>
<evidence type="ECO:0000256" key="9">
    <source>
        <dbReference type="SAM" id="MobiDB-lite"/>
    </source>
</evidence>
<evidence type="ECO:0000259" key="11">
    <source>
        <dbReference type="Pfam" id="PF20655"/>
    </source>
</evidence>
<dbReference type="OrthoDB" id="19482at2759"/>
<feature type="compositionally biased region" description="Basic residues" evidence="9">
    <location>
        <begin position="329"/>
        <end position="341"/>
    </location>
</feature>
<dbReference type="Pfam" id="PF20655">
    <property type="entry name" value="Vps52_C"/>
    <property type="match status" value="1"/>
</dbReference>